<keyword evidence="2" id="KW-0575">Peroxidase</keyword>
<dbReference type="HOGENOM" id="CLU_044178_2_0_6"/>
<keyword evidence="10" id="KW-1185">Reference proteome</keyword>
<evidence type="ECO:0000259" key="7">
    <source>
        <dbReference type="Pfam" id="PF04261"/>
    </source>
</evidence>
<reference evidence="9 10" key="1">
    <citation type="submission" date="2006-02" db="EMBL/GenBank/DDBJ databases">
        <authorList>
            <person name="Moran M.A."/>
            <person name="Kjelleberg S."/>
            <person name="Egan S."/>
            <person name="Saunders N."/>
            <person name="Thomas T."/>
            <person name="Ferriera S."/>
            <person name="Johnson J."/>
            <person name="Kravitz S."/>
            <person name="Halpern A."/>
            <person name="Remington K."/>
            <person name="Beeson K."/>
            <person name="Tran B."/>
            <person name="Rogers Y.-H."/>
            <person name="Friedman R."/>
            <person name="Venter J.C."/>
        </authorList>
    </citation>
    <scope>NUCLEOTIDE SEQUENCE [LARGE SCALE GENOMIC DNA]</scope>
    <source>
        <strain evidence="9 10">D2</strain>
    </source>
</reference>
<dbReference type="RefSeq" id="WP_009838331.1">
    <property type="nucleotide sequence ID" value="NZ_AAOH01000003.1"/>
</dbReference>
<dbReference type="SUPFAM" id="SSF54909">
    <property type="entry name" value="Dimeric alpha+beta barrel"/>
    <property type="match status" value="1"/>
</dbReference>
<dbReference type="GO" id="GO:0046872">
    <property type="term" value="F:metal ion binding"/>
    <property type="evidence" value="ECO:0007669"/>
    <property type="project" value="UniProtKB-KW"/>
</dbReference>
<organism evidence="9 10">
    <name type="scientific">Pseudoalteromonas tunicata D2</name>
    <dbReference type="NCBI Taxonomy" id="87626"/>
    <lineage>
        <taxon>Bacteria</taxon>
        <taxon>Pseudomonadati</taxon>
        <taxon>Pseudomonadota</taxon>
        <taxon>Gammaproteobacteria</taxon>
        <taxon>Alteromonadales</taxon>
        <taxon>Pseudoalteromonadaceae</taxon>
        <taxon>Pseudoalteromonas</taxon>
    </lineage>
</organism>
<dbReference type="InterPro" id="IPR006314">
    <property type="entry name" value="Dyp_peroxidase"/>
</dbReference>
<comment type="cofactor">
    <cofactor evidence="1">
        <name>heme b</name>
        <dbReference type="ChEBI" id="CHEBI:60344"/>
    </cofactor>
</comment>
<feature type="domain" description="Dyp-type peroxidase N-terminal" evidence="7">
    <location>
        <begin position="5"/>
        <end position="134"/>
    </location>
</feature>
<dbReference type="NCBIfam" id="TIGR01413">
    <property type="entry name" value="Dyp_perox_fam"/>
    <property type="match status" value="1"/>
</dbReference>
<dbReference type="EMBL" id="AAOH01000003">
    <property type="protein sequence ID" value="EAR29070.1"/>
    <property type="molecule type" value="Genomic_DNA"/>
</dbReference>
<evidence type="ECO:0000256" key="4">
    <source>
        <dbReference type="ARBA" id="ARBA00023002"/>
    </source>
</evidence>
<keyword evidence="4" id="KW-0560">Oxidoreductase</keyword>
<evidence type="ECO:0000313" key="10">
    <source>
        <dbReference type="Proteomes" id="UP000006201"/>
    </source>
</evidence>
<dbReference type="InterPro" id="IPR011008">
    <property type="entry name" value="Dimeric_a/b-barrel"/>
</dbReference>
<protein>
    <recommendedName>
        <fullName evidence="11">Melanin biosynthesis protein TyrA</fullName>
    </recommendedName>
</protein>
<dbReference type="GO" id="GO:0005829">
    <property type="term" value="C:cytosol"/>
    <property type="evidence" value="ECO:0007669"/>
    <property type="project" value="TreeGrafter"/>
</dbReference>
<dbReference type="Proteomes" id="UP000006201">
    <property type="component" value="Unassembled WGS sequence"/>
</dbReference>
<dbReference type="PROSITE" id="PS51404">
    <property type="entry name" value="DYP_PEROXIDASE"/>
    <property type="match status" value="1"/>
</dbReference>
<evidence type="ECO:0000313" key="9">
    <source>
        <dbReference type="EMBL" id="EAR29070.1"/>
    </source>
</evidence>
<dbReference type="PANTHER" id="PTHR30521">
    <property type="entry name" value="DEFERROCHELATASE/PEROXIDASE"/>
    <property type="match status" value="1"/>
</dbReference>
<keyword evidence="5" id="KW-0408">Iron</keyword>
<evidence type="ECO:0008006" key="11">
    <source>
        <dbReference type="Google" id="ProtNLM"/>
    </source>
</evidence>
<comment type="similarity">
    <text evidence="6">Belongs to the DyP-type peroxidase family.</text>
</comment>
<dbReference type="InterPro" id="IPR048327">
    <property type="entry name" value="Dyp_perox_N"/>
</dbReference>
<dbReference type="PANTHER" id="PTHR30521:SF0">
    <property type="entry name" value="DYP-TYPE PEROXIDASE FAMILY PROTEIN"/>
    <property type="match status" value="1"/>
</dbReference>
<comment type="caution">
    <text evidence="9">The sequence shown here is derived from an EMBL/GenBank/DDBJ whole genome shotgun (WGS) entry which is preliminary data.</text>
</comment>
<evidence type="ECO:0000256" key="5">
    <source>
        <dbReference type="ARBA" id="ARBA00023004"/>
    </source>
</evidence>
<proteinExistence type="inferred from homology"/>
<evidence type="ECO:0000259" key="8">
    <source>
        <dbReference type="Pfam" id="PF20628"/>
    </source>
</evidence>
<feature type="domain" description="Dyp-type peroxidase C-terminal" evidence="8">
    <location>
        <begin position="138"/>
        <end position="294"/>
    </location>
</feature>
<sequence>MPQAQSGICAEANLHGMYLLLNVLDGHDDFIATKLIKIIELQEEFADQFSEALLSCVVAVGAEYWPHLSPDKLPLGLTGFPQLDAPDYVMPSQPYDLFIQIRSDRSDVNHLFGLRVLHILSPDVELVEQIKCFRFLDGRDFNGFIYGADLPHGKGKRKAALIEAQDPEFHLGSFVNIQRFRHNLNKWQQLSIEDQEYIMGRTRLDNQLVANISPNSHALCVELKDFSGHPIMLEQGMPYGDMNEQGMFSVCYSGDAKAFKRLLESRLGDGVQYDHWLDYCTADMGATFFAPSIDFLKQLAQRQL</sequence>
<keyword evidence="3" id="KW-0479">Metal-binding</keyword>
<dbReference type="GO" id="GO:0020037">
    <property type="term" value="F:heme binding"/>
    <property type="evidence" value="ECO:0007669"/>
    <property type="project" value="InterPro"/>
</dbReference>
<dbReference type="eggNOG" id="COG2837">
    <property type="taxonomic scope" value="Bacteria"/>
</dbReference>
<dbReference type="Pfam" id="PF04261">
    <property type="entry name" value="Dyp_perox_N"/>
    <property type="match status" value="1"/>
</dbReference>
<evidence type="ECO:0000256" key="3">
    <source>
        <dbReference type="ARBA" id="ARBA00022723"/>
    </source>
</evidence>
<dbReference type="STRING" id="87626.PTD2_08499"/>
<name>A4C905_9GAMM</name>
<evidence type="ECO:0000256" key="6">
    <source>
        <dbReference type="ARBA" id="ARBA00025737"/>
    </source>
</evidence>
<evidence type="ECO:0000256" key="1">
    <source>
        <dbReference type="ARBA" id="ARBA00001970"/>
    </source>
</evidence>
<dbReference type="InterPro" id="IPR048328">
    <property type="entry name" value="Dyp_perox_C"/>
</dbReference>
<dbReference type="GO" id="GO:0004601">
    <property type="term" value="F:peroxidase activity"/>
    <property type="evidence" value="ECO:0007669"/>
    <property type="project" value="UniProtKB-KW"/>
</dbReference>
<dbReference type="AlphaFoldDB" id="A4C905"/>
<dbReference type="Pfam" id="PF20628">
    <property type="entry name" value="Dyp_perox_C"/>
    <property type="match status" value="1"/>
</dbReference>
<evidence type="ECO:0000256" key="2">
    <source>
        <dbReference type="ARBA" id="ARBA00022559"/>
    </source>
</evidence>
<gene>
    <name evidence="9" type="ORF">PTD2_08499</name>
</gene>
<dbReference type="OrthoDB" id="3251355at2"/>
<accession>A4C905</accession>